<feature type="region of interest" description="Disordered" evidence="3">
    <location>
        <begin position="1031"/>
        <end position="1066"/>
    </location>
</feature>
<dbReference type="PANTHER" id="PTHR24112:SF9">
    <property type="entry name" value="PROTEIN PHOSPHATASE 1 REGULATORY SUBUNIT 37"/>
    <property type="match status" value="1"/>
</dbReference>
<feature type="region of interest" description="Disordered" evidence="3">
    <location>
        <begin position="1418"/>
        <end position="1503"/>
    </location>
</feature>
<feature type="region of interest" description="Disordered" evidence="3">
    <location>
        <begin position="389"/>
        <end position="417"/>
    </location>
</feature>
<accession>A0ABM1YS90</accession>
<evidence type="ECO:0000256" key="2">
    <source>
        <dbReference type="ARBA" id="ARBA00022737"/>
    </source>
</evidence>
<feature type="compositionally biased region" description="Pro residues" evidence="3">
    <location>
        <begin position="1446"/>
        <end position="1460"/>
    </location>
</feature>
<feature type="region of interest" description="Disordered" evidence="3">
    <location>
        <begin position="1140"/>
        <end position="1187"/>
    </location>
</feature>
<feature type="compositionally biased region" description="Basic and acidic residues" evidence="3">
    <location>
        <begin position="407"/>
        <end position="417"/>
    </location>
</feature>
<feature type="compositionally biased region" description="Polar residues" evidence="3">
    <location>
        <begin position="835"/>
        <end position="857"/>
    </location>
</feature>
<feature type="compositionally biased region" description="Low complexity" evidence="3">
    <location>
        <begin position="2231"/>
        <end position="2244"/>
    </location>
</feature>
<keyword evidence="5" id="KW-1185">Reference proteome</keyword>
<feature type="region of interest" description="Disordered" evidence="3">
    <location>
        <begin position="989"/>
        <end position="1012"/>
    </location>
</feature>
<feature type="compositionally biased region" description="Low complexity" evidence="3">
    <location>
        <begin position="44"/>
        <end position="74"/>
    </location>
</feature>
<feature type="compositionally biased region" description="Gly residues" evidence="3">
    <location>
        <begin position="1920"/>
        <end position="1931"/>
    </location>
</feature>
<feature type="region of interest" description="Disordered" evidence="3">
    <location>
        <begin position="832"/>
        <end position="857"/>
    </location>
</feature>
<feature type="region of interest" description="Disordered" evidence="3">
    <location>
        <begin position="1763"/>
        <end position="1794"/>
    </location>
</feature>
<feature type="compositionally biased region" description="Low complexity" evidence="3">
    <location>
        <begin position="1600"/>
        <end position="1626"/>
    </location>
</feature>
<reference evidence="5" key="1">
    <citation type="journal article" date="2015" name="Proc. Natl. Acad. Sci. U.S.A.">
        <title>Genome sequence of the Asian Tiger mosquito, Aedes albopictus, reveals insights into its biology, genetics, and evolution.</title>
        <authorList>
            <person name="Chen X.G."/>
            <person name="Jiang X."/>
            <person name="Gu J."/>
            <person name="Xu M."/>
            <person name="Wu Y."/>
            <person name="Deng Y."/>
            <person name="Zhang C."/>
            <person name="Bonizzoni M."/>
            <person name="Dermauw W."/>
            <person name="Vontas J."/>
            <person name="Armbruster P."/>
            <person name="Huang X."/>
            <person name="Yang Y."/>
            <person name="Zhang H."/>
            <person name="He W."/>
            <person name="Peng H."/>
            <person name="Liu Y."/>
            <person name="Wu K."/>
            <person name="Chen J."/>
            <person name="Lirakis M."/>
            <person name="Topalis P."/>
            <person name="Van Leeuwen T."/>
            <person name="Hall A.B."/>
            <person name="Jiang X."/>
            <person name="Thorpe C."/>
            <person name="Mueller R.L."/>
            <person name="Sun C."/>
            <person name="Waterhouse R.M."/>
            <person name="Yan G."/>
            <person name="Tu Z.J."/>
            <person name="Fang X."/>
            <person name="James A.A."/>
        </authorList>
    </citation>
    <scope>NUCLEOTIDE SEQUENCE [LARGE SCALE GENOMIC DNA]</scope>
    <source>
        <strain evidence="5">Foshan</strain>
    </source>
</reference>
<feature type="region of interest" description="Disordered" evidence="3">
    <location>
        <begin position="1"/>
        <end position="106"/>
    </location>
</feature>
<feature type="region of interest" description="Disordered" evidence="3">
    <location>
        <begin position="2149"/>
        <end position="2170"/>
    </location>
</feature>
<keyword evidence="2" id="KW-0677">Repeat</keyword>
<feature type="compositionally biased region" description="Low complexity" evidence="3">
    <location>
        <begin position="393"/>
        <end position="403"/>
    </location>
</feature>
<feature type="region of interest" description="Disordered" evidence="3">
    <location>
        <begin position="2220"/>
        <end position="2244"/>
    </location>
</feature>
<dbReference type="EnsemblMetazoa" id="AALFPA23_011704.R16629">
    <property type="protein sequence ID" value="AALFPA23_011704.P16629"/>
    <property type="gene ID" value="AALFPA23_011704"/>
</dbReference>
<feature type="region of interest" description="Disordered" evidence="3">
    <location>
        <begin position="1950"/>
        <end position="1995"/>
    </location>
</feature>
<dbReference type="Gene3D" id="3.80.10.10">
    <property type="entry name" value="Ribonuclease Inhibitor"/>
    <property type="match status" value="2"/>
</dbReference>
<feature type="compositionally biased region" description="Low complexity" evidence="3">
    <location>
        <begin position="1167"/>
        <end position="1183"/>
    </location>
</feature>
<feature type="compositionally biased region" description="Acidic residues" evidence="3">
    <location>
        <begin position="1001"/>
        <end position="1012"/>
    </location>
</feature>
<feature type="compositionally biased region" description="Low complexity" evidence="3">
    <location>
        <begin position="11"/>
        <end position="29"/>
    </location>
</feature>
<evidence type="ECO:0000313" key="4">
    <source>
        <dbReference type="EnsemblMetazoa" id="AALFPA23_011704.P16629"/>
    </source>
</evidence>
<dbReference type="InterPro" id="IPR032675">
    <property type="entry name" value="LRR_dom_sf"/>
</dbReference>
<reference evidence="4" key="2">
    <citation type="submission" date="2025-05" db="UniProtKB">
        <authorList>
            <consortium name="EnsemblMetazoa"/>
        </authorList>
    </citation>
    <scope>IDENTIFICATION</scope>
    <source>
        <strain evidence="4">Foshan</strain>
    </source>
</reference>
<protein>
    <submittedName>
        <fullName evidence="4">Uncharacterized protein</fullName>
    </submittedName>
</protein>
<feature type="region of interest" description="Disordered" evidence="3">
    <location>
        <begin position="167"/>
        <end position="220"/>
    </location>
</feature>
<feature type="compositionally biased region" description="Polar residues" evidence="3">
    <location>
        <begin position="1865"/>
        <end position="1878"/>
    </location>
</feature>
<feature type="compositionally biased region" description="Polar residues" evidence="3">
    <location>
        <begin position="191"/>
        <end position="200"/>
    </location>
</feature>
<feature type="compositionally biased region" description="Low complexity" evidence="3">
    <location>
        <begin position="175"/>
        <end position="185"/>
    </location>
</feature>
<dbReference type="GeneID" id="115259491"/>
<sequence length="2244" mass="236798">MSIDPTDVAQTTATTTTTTTTNTTSSTASLPSIVGAEEEEESTLVEISASSSSSSPTTVSSLSPSSRTSSTAVTAGEDEPESQQHPEDDATAAAHESKQPTTAKAAAMTISCEDATTASLDYSEASTVALVADLTPEQIHRQQQQQQQPTLAPVAAHVATDLPVEQSRNLFPIQSSSSLSTPSSSEEYDESVNNTSSTEGALNVSSSNINDNNNSTAIGNTTVVPESELSAIESALPPGSSTVTLVTSTPENSPTSGSKSDDQQRQAPIEIVQIFPPTAKTLSSSLVTSSSSSSSSSTPSSGSPPSSAASVASSTSSSPSASPLAVDQQQQPAITTITPVAPPQVQSEVAPSKMDDSAAIGEPEIADLLAAKSDQQQQPHGEATKFVYHNRTSSSSPQLQSSLKKYKMGERSSESARRVSFPQDAQLITGYLEPIDPWACVTIISVAELIELYRTSCTKHSTQPLPAITEHLTKLDLAVNQRIPLLSLKDQNLSHGSCEALEEIFKRVQYRSINLSNAGLDDTSASVLFDMIEYYEATNELDISDNLAMTNKSWLAAINMIKKSQALNVLIARGPGISEHHAMNLAKALNTSALHTLRLEHCELSQRPLATLCNLLKRNTVLRELSLAHNQLTCDDAKNIANLLRANYYIQLLDISHNSIGDKGVEYIVTALIDQSIYFKTVQETKRKSEFSFADLSSSLHNINSNKHYFPHPYGGGGKTSQQRLCQPKQPPPEQPKLSESSLSAAMSPTPMAMAARSVSDDTPKTPPPTPSLPVVRTPSGEALLTAGSLSPPVETQEEEPPPSPPVAAIVVVAAAAETALEESSDLLLHEKSTNNDSGLNSSVSSEADQTNSDSSGNLVAGVMVVESTEVQKTNESARSEAELQLATGEAKGDTTSDISGDNLVDSGLVVCDHPEDNSRTESASDVEVCTGEAAGEKQTLELAFDLSGDEVDVKGPKKARLAKQDSVLSEFEASMPELRLQTTTEIPKKMSTPSGKAEEPMDEDTPEVCTDYDDSNLKIVEENLLVDRSINATSRTQHDTKEAEEDRTNLTDNDDSAPVTPLATHKKDELQLLLEKSKQREEQDEESIDAPPLLKSTLPIIETVPSSGPISPEVITSMSVPENLGSIPLKIVESDKPLSRSLDSAGSADYGSSFLGGSQPPAFPQERSFSSESLNSETSVDSNDSKSSLKIIESKFAARNGTLERQQSNAANREAQQAEQSANTPCGLQVLVLWNNEITRNAAQTFSDLIENTSTLEILNVGCNLLCNDFVASIKSSLKVNSSVTSLGLQGAHLSDNGAKVMAEVIEFGGNATLQRIDLRNNNILATGLEHLNEAMKSNKTVTRIDLDDVPRRVVENSIDIGPEYARLLNSLRSQCERNKNPQEPSEPISTSIKRLRGSHLNSRKISLTCSSIRVAPSGTTAGEKHHHHLLDPSKKTGGRLRSPLPSPIPSPIASPVPSPSRNRFQVTRVGESTGSTSSLTSINATSNTSTSPSPSSTGSSPTLFFAANSRFRVVTVEEPASAPPSSSSSVPNYPLGKLSSSSISPSPLVTSGISRMPPSSSSSAPALSSFVSSPKLTSSPILQQSVATNTNLSPVLVTSPQPSIVQSPQPSLQQQQQPLSATPASLPPTPKSKHTRLPSTSSSTLNDSVISSTSIESPDLEVKRFMTGGGTVNTGHHTRTHSSTMDDSCCSSISSSIDSIDNVHFSNNNNNNNTSISSTDESFDLIVSSPSSSSISIGSVSTAPLVKSTASQQADITLIPQQKQQPEHQQHQQKQHSQKPVNPTSNKESPNLLGVNVNLLKVKNNSLSSLEMSTSSQESLLYDVQDLSSVSSISSLSGGGGSSSLVGGIAAGTARLTTAAACSGNSNENTLTSIQSLDRDVRPAPGKSSEKPPRVRKTSWIASIGNHPKTTDTSSTGSSGGNSSGGGSGYSPAIEKLLAIFNPGNLFSSNKSSPPSSECGTASTGGGSSSTAAAAKENTSSSQPPSRKESPMGGLFAWTTKSSKDEEKVLKVNVSPENTITPQQQQHHQVGISQHSPQLPAFSVENISSQLKAEIKENISPENTITNKLLVNPPPSSQVLTTPVQAPVATAAGSPHPKVIFHLGGDYEDSEDDIDTLTSKFGGGSGGTTGVNPLSHPPLCSSILGTSAGSTTTNSSGISIGSSTMAEGSPIPGSGVAILQTSHLGQLARDSLTTMFKNSSLTSQDSIRSMDSLAEMAEVQHQTMQVPSQHPLHQHQQQHQQH</sequence>
<feature type="compositionally biased region" description="Polar residues" evidence="3">
    <location>
        <begin position="1639"/>
        <end position="1655"/>
    </location>
</feature>
<feature type="compositionally biased region" description="Basic and acidic residues" evidence="3">
    <location>
        <begin position="1037"/>
        <end position="1050"/>
    </location>
</feature>
<feature type="compositionally biased region" description="Polar residues" evidence="3">
    <location>
        <begin position="239"/>
        <end position="258"/>
    </location>
</feature>
<feature type="compositionally biased region" description="Basic and acidic residues" evidence="3">
    <location>
        <begin position="1879"/>
        <end position="1895"/>
    </location>
</feature>
<feature type="region of interest" description="Disordered" evidence="3">
    <location>
        <begin position="870"/>
        <end position="902"/>
    </location>
</feature>
<feature type="region of interest" description="Disordered" evidence="3">
    <location>
        <begin position="236"/>
        <end position="270"/>
    </location>
</feature>
<evidence type="ECO:0000313" key="5">
    <source>
        <dbReference type="Proteomes" id="UP000069940"/>
    </source>
</evidence>
<keyword evidence="1" id="KW-0433">Leucine-rich repeat</keyword>
<dbReference type="RefSeq" id="XP_062699805.1">
    <property type="nucleotide sequence ID" value="XM_062843821.1"/>
</dbReference>
<feature type="region of interest" description="Disordered" evidence="3">
    <location>
        <begin position="1865"/>
        <end position="1931"/>
    </location>
</feature>
<evidence type="ECO:0000256" key="1">
    <source>
        <dbReference type="ARBA" id="ARBA00022614"/>
    </source>
</evidence>
<feature type="region of interest" description="Disordered" evidence="3">
    <location>
        <begin position="282"/>
        <end position="330"/>
    </location>
</feature>
<proteinExistence type="predicted"/>
<dbReference type="InterPro" id="IPR051279">
    <property type="entry name" value="PP1-Reg/Actin-Interact_Protein"/>
</dbReference>
<dbReference type="SMART" id="SM00368">
    <property type="entry name" value="LRR_RI"/>
    <property type="match status" value="7"/>
</dbReference>
<dbReference type="SUPFAM" id="SSF52047">
    <property type="entry name" value="RNI-like"/>
    <property type="match status" value="2"/>
</dbReference>
<feature type="region of interest" description="Disordered" evidence="3">
    <location>
        <begin position="1540"/>
        <end position="1576"/>
    </location>
</feature>
<feature type="compositionally biased region" description="Low complexity" evidence="3">
    <location>
        <begin position="203"/>
        <end position="215"/>
    </location>
</feature>
<feature type="region of interest" description="Disordered" evidence="3">
    <location>
        <begin position="707"/>
        <end position="805"/>
    </location>
</feature>
<feature type="compositionally biased region" description="Low complexity" evidence="3">
    <location>
        <begin position="2149"/>
        <end position="2166"/>
    </location>
</feature>
<dbReference type="Proteomes" id="UP000069940">
    <property type="component" value="Unassembled WGS sequence"/>
</dbReference>
<dbReference type="PANTHER" id="PTHR24112">
    <property type="entry name" value="LEUCINE-RICH REPEAT, ISOFORM F-RELATED"/>
    <property type="match status" value="1"/>
</dbReference>
<name>A0ABM1YS90_AEDAL</name>
<feature type="compositionally biased region" description="Low complexity" evidence="3">
    <location>
        <begin position="1474"/>
        <end position="1503"/>
    </location>
</feature>
<feature type="compositionally biased region" description="Low complexity" evidence="3">
    <location>
        <begin position="736"/>
        <end position="758"/>
    </location>
</feature>
<evidence type="ECO:0000256" key="3">
    <source>
        <dbReference type="SAM" id="MobiDB-lite"/>
    </source>
</evidence>
<organism evidence="4 5">
    <name type="scientific">Aedes albopictus</name>
    <name type="common">Asian tiger mosquito</name>
    <name type="synonym">Stegomyia albopicta</name>
    <dbReference type="NCBI Taxonomy" id="7160"/>
    <lineage>
        <taxon>Eukaryota</taxon>
        <taxon>Metazoa</taxon>
        <taxon>Ecdysozoa</taxon>
        <taxon>Arthropoda</taxon>
        <taxon>Hexapoda</taxon>
        <taxon>Insecta</taxon>
        <taxon>Pterygota</taxon>
        <taxon>Neoptera</taxon>
        <taxon>Endopterygota</taxon>
        <taxon>Diptera</taxon>
        <taxon>Nematocera</taxon>
        <taxon>Culicoidea</taxon>
        <taxon>Culicidae</taxon>
        <taxon>Culicinae</taxon>
        <taxon>Aedini</taxon>
        <taxon>Aedes</taxon>
        <taxon>Stegomyia</taxon>
    </lineage>
</organism>
<feature type="region of interest" description="Disordered" evidence="3">
    <location>
        <begin position="1600"/>
        <end position="1655"/>
    </location>
</feature>
<feature type="compositionally biased region" description="Low complexity" evidence="3">
    <location>
        <begin position="1950"/>
        <end position="1964"/>
    </location>
</feature>